<name>A0AAV1C167_OLDCO</name>
<gene>
    <name evidence="1" type="ORF">OLC1_LOCUS1557</name>
</gene>
<evidence type="ECO:0000313" key="1">
    <source>
        <dbReference type="EMBL" id="CAI9089152.1"/>
    </source>
</evidence>
<protein>
    <submittedName>
        <fullName evidence="1">OLC1v1023662C1</fullName>
    </submittedName>
</protein>
<reference evidence="1" key="1">
    <citation type="submission" date="2023-03" db="EMBL/GenBank/DDBJ databases">
        <authorList>
            <person name="Julca I."/>
        </authorList>
    </citation>
    <scope>NUCLEOTIDE SEQUENCE</scope>
</reference>
<proteinExistence type="predicted"/>
<dbReference type="EMBL" id="OX459118">
    <property type="protein sequence ID" value="CAI9089152.1"/>
    <property type="molecule type" value="Genomic_DNA"/>
</dbReference>
<keyword evidence="2" id="KW-1185">Reference proteome</keyword>
<accession>A0AAV1C167</accession>
<dbReference type="AlphaFoldDB" id="A0AAV1C167"/>
<organism evidence="1 2">
    <name type="scientific">Oldenlandia corymbosa var. corymbosa</name>
    <dbReference type="NCBI Taxonomy" id="529605"/>
    <lineage>
        <taxon>Eukaryota</taxon>
        <taxon>Viridiplantae</taxon>
        <taxon>Streptophyta</taxon>
        <taxon>Embryophyta</taxon>
        <taxon>Tracheophyta</taxon>
        <taxon>Spermatophyta</taxon>
        <taxon>Magnoliopsida</taxon>
        <taxon>eudicotyledons</taxon>
        <taxon>Gunneridae</taxon>
        <taxon>Pentapetalae</taxon>
        <taxon>asterids</taxon>
        <taxon>lamiids</taxon>
        <taxon>Gentianales</taxon>
        <taxon>Rubiaceae</taxon>
        <taxon>Rubioideae</taxon>
        <taxon>Spermacoceae</taxon>
        <taxon>Hedyotis-Oldenlandia complex</taxon>
        <taxon>Oldenlandia</taxon>
    </lineage>
</organism>
<dbReference type="Proteomes" id="UP001161247">
    <property type="component" value="Chromosome 1"/>
</dbReference>
<sequence>MNGALHWVCCLQGYKCGVLLFDLSNNEFEVMMLPNRIRADMADSIDVYKGLLAIFLFDSYGVGIPFEFSVWVMETYPDEESWTNIDLSNDIYLSPLFDVFPTFSLSLAGMGTNSIVLLLDDNQLLEVKESEGGKFESSLCLPSMKWSSVKLVTIAQSLMLLDWGL</sequence>
<evidence type="ECO:0000313" key="2">
    <source>
        <dbReference type="Proteomes" id="UP001161247"/>
    </source>
</evidence>